<evidence type="ECO:0000256" key="1">
    <source>
        <dbReference type="ARBA" id="ARBA00023015"/>
    </source>
</evidence>
<protein>
    <recommendedName>
        <fullName evidence="4">HTH tetR-type domain-containing protein</fullName>
    </recommendedName>
</protein>
<organism evidence="5">
    <name type="scientific">uncultured organism</name>
    <dbReference type="NCBI Taxonomy" id="155900"/>
    <lineage>
        <taxon>unclassified sequences</taxon>
        <taxon>environmental samples</taxon>
    </lineage>
</organism>
<dbReference type="PROSITE" id="PS50977">
    <property type="entry name" value="HTH_TETR_2"/>
    <property type="match status" value="1"/>
</dbReference>
<dbReference type="Gene3D" id="1.10.357.10">
    <property type="entry name" value="Tetracycline Repressor, domain 2"/>
    <property type="match status" value="1"/>
</dbReference>
<dbReference type="InterPro" id="IPR001647">
    <property type="entry name" value="HTH_TetR"/>
</dbReference>
<dbReference type="PANTHER" id="PTHR47506">
    <property type="entry name" value="TRANSCRIPTIONAL REGULATORY PROTEIN"/>
    <property type="match status" value="1"/>
</dbReference>
<evidence type="ECO:0000313" key="5">
    <source>
        <dbReference type="EMBL" id="QEA07672.1"/>
    </source>
</evidence>
<dbReference type="InterPro" id="IPR009057">
    <property type="entry name" value="Homeodomain-like_sf"/>
</dbReference>
<proteinExistence type="predicted"/>
<dbReference type="SUPFAM" id="SSF46689">
    <property type="entry name" value="Homeodomain-like"/>
    <property type="match status" value="1"/>
</dbReference>
<evidence type="ECO:0000259" key="4">
    <source>
        <dbReference type="PROSITE" id="PS50977"/>
    </source>
</evidence>
<evidence type="ECO:0000256" key="3">
    <source>
        <dbReference type="ARBA" id="ARBA00023163"/>
    </source>
</evidence>
<dbReference type="EMBL" id="MN079319">
    <property type="protein sequence ID" value="QEA07672.1"/>
    <property type="molecule type" value="Genomic_DNA"/>
</dbReference>
<keyword evidence="1" id="KW-0805">Transcription regulation</keyword>
<reference evidence="5" key="1">
    <citation type="submission" date="2019-06" db="EMBL/GenBank/DDBJ databases">
        <authorList>
            <person name="Murdoch R.W."/>
            <person name="Fathepure B."/>
        </authorList>
    </citation>
    <scope>NUCLEOTIDE SEQUENCE</scope>
</reference>
<dbReference type="Pfam" id="PF00440">
    <property type="entry name" value="TetR_N"/>
    <property type="match status" value="1"/>
</dbReference>
<dbReference type="PANTHER" id="PTHR47506:SF1">
    <property type="entry name" value="HTH-TYPE TRANSCRIPTIONAL REGULATOR YJDC"/>
    <property type="match status" value="1"/>
</dbReference>
<evidence type="ECO:0000256" key="2">
    <source>
        <dbReference type="ARBA" id="ARBA00023125"/>
    </source>
</evidence>
<keyword evidence="2" id="KW-0238">DNA-binding</keyword>
<feature type="domain" description="HTH tetR-type" evidence="4">
    <location>
        <begin position="3"/>
        <end position="63"/>
    </location>
</feature>
<gene>
    <name evidence="5" type="ORF">KBTEX_04032</name>
</gene>
<accession>A0A5B8RIW7</accession>
<dbReference type="InterPro" id="IPR036271">
    <property type="entry name" value="Tet_transcr_reg_TetR-rel_C_sf"/>
</dbReference>
<dbReference type="SUPFAM" id="SSF48498">
    <property type="entry name" value="Tetracyclin repressor-like, C-terminal domain"/>
    <property type="match status" value="1"/>
</dbReference>
<dbReference type="PRINTS" id="PR00455">
    <property type="entry name" value="HTHTETR"/>
</dbReference>
<dbReference type="FunFam" id="1.10.10.60:FF:000141">
    <property type="entry name" value="TetR family transcriptional regulator"/>
    <property type="match status" value="1"/>
</dbReference>
<sequence>MTVSKRDALLDTAERLFYTEGFHATGIDRLVNEAGVARMTLYHHFPAKEELVAAVLARRHRRYLAVLRAALDEGPGNSVARLVDAHCAWLAERSAHGCMLVKAMGEYEHHDPAVHINALACKREVIGVIREAAARDGAGDPERLAGQVYLILEGATQALPVTGAERIRADARALLGAMHGREAP</sequence>
<dbReference type="AlphaFoldDB" id="A0A5B8RIW7"/>
<dbReference type="GO" id="GO:0003677">
    <property type="term" value="F:DNA binding"/>
    <property type="evidence" value="ECO:0007669"/>
    <property type="project" value="UniProtKB-KW"/>
</dbReference>
<keyword evidence="3" id="KW-0804">Transcription</keyword>
<name>A0A5B8RIW7_9ZZZZ</name>